<dbReference type="PANTHER" id="PTHR30203">
    <property type="entry name" value="OUTER MEMBRANE CATION EFFLUX PROTEIN"/>
    <property type="match status" value="1"/>
</dbReference>
<name>A0ABY4T8C3_9GAMM</name>
<gene>
    <name evidence="4" type="ORF">IM816_02445</name>
</gene>
<keyword evidence="2" id="KW-1134">Transmembrane beta strand</keyword>
<dbReference type="PROSITE" id="PS51257">
    <property type="entry name" value="PROKAR_LIPOPROTEIN"/>
    <property type="match status" value="1"/>
</dbReference>
<proteinExistence type="inferred from homology"/>
<dbReference type="Gene3D" id="2.20.200.10">
    <property type="entry name" value="Outer membrane efflux proteins (OEP)"/>
    <property type="match status" value="1"/>
</dbReference>
<dbReference type="Pfam" id="PF02321">
    <property type="entry name" value="OEP"/>
    <property type="match status" value="2"/>
</dbReference>
<evidence type="ECO:0000313" key="4">
    <source>
        <dbReference type="EMBL" id="URL58996.1"/>
    </source>
</evidence>
<evidence type="ECO:0000256" key="1">
    <source>
        <dbReference type="ARBA" id="ARBA00007613"/>
    </source>
</evidence>
<dbReference type="SUPFAM" id="SSF56954">
    <property type="entry name" value="Outer membrane efflux proteins (OEP)"/>
    <property type="match status" value="1"/>
</dbReference>
<feature type="region of interest" description="Disordered" evidence="3">
    <location>
        <begin position="48"/>
        <end position="68"/>
    </location>
</feature>
<evidence type="ECO:0000313" key="5">
    <source>
        <dbReference type="Proteomes" id="UP001056681"/>
    </source>
</evidence>
<comment type="subcellular location">
    <subcellularLocation>
        <location evidence="2">Cell outer membrane</location>
        <topology evidence="2">Lipid-anchor</topology>
    </subcellularLocation>
</comment>
<keyword evidence="2" id="KW-0449">Lipoprotein</keyword>
<dbReference type="InterPro" id="IPR003423">
    <property type="entry name" value="OMP_efflux"/>
</dbReference>
<dbReference type="RefSeq" id="WP_250339649.1">
    <property type="nucleotide sequence ID" value="NZ_CP063231.1"/>
</dbReference>
<reference evidence="4" key="1">
    <citation type="submission" date="2020-10" db="EMBL/GenBank/DDBJ databases">
        <title>Whole-genome sequence of Luteibacter sp. EIF3.</title>
        <authorList>
            <person name="Friedrich I."/>
            <person name="Hertel R."/>
            <person name="Daniel R."/>
        </authorList>
    </citation>
    <scope>NUCLEOTIDE SEQUENCE</scope>
    <source>
        <strain evidence="4">EIF3</strain>
    </source>
</reference>
<dbReference type="Proteomes" id="UP001056681">
    <property type="component" value="Chromosome"/>
</dbReference>
<keyword evidence="5" id="KW-1185">Reference proteome</keyword>
<dbReference type="EMBL" id="CP063231">
    <property type="protein sequence ID" value="URL58996.1"/>
    <property type="molecule type" value="Genomic_DNA"/>
</dbReference>
<protein>
    <submittedName>
        <fullName evidence="4">Efflux transporter outer membrane subunit</fullName>
    </submittedName>
</protein>
<dbReference type="Gene3D" id="1.20.1600.10">
    <property type="entry name" value="Outer membrane efflux proteins (OEP)"/>
    <property type="match status" value="1"/>
</dbReference>
<organism evidence="4 5">
    <name type="scientific">Luteibacter flocculans</name>
    <dbReference type="NCBI Taxonomy" id="2780091"/>
    <lineage>
        <taxon>Bacteria</taxon>
        <taxon>Pseudomonadati</taxon>
        <taxon>Pseudomonadota</taxon>
        <taxon>Gammaproteobacteria</taxon>
        <taxon>Lysobacterales</taxon>
        <taxon>Rhodanobacteraceae</taxon>
        <taxon>Luteibacter</taxon>
    </lineage>
</organism>
<dbReference type="NCBIfam" id="TIGR01845">
    <property type="entry name" value="outer_NodT"/>
    <property type="match status" value="1"/>
</dbReference>
<keyword evidence="2" id="KW-0812">Transmembrane</keyword>
<comment type="similarity">
    <text evidence="1 2">Belongs to the outer membrane factor (OMF) (TC 1.B.17) family.</text>
</comment>
<keyword evidence="2" id="KW-0564">Palmitate</keyword>
<accession>A0ABY4T8C3</accession>
<sequence>MPCRPPHDRLLWPHSIALLVLATASALLSACSLTPRFERPGVALPSTLSASRAPAGPNDGKASPNSTFSPDEARFIASFSPDGEGARIVAAALASNPDMRKVASEVAQARAQRASARSALFPQLDAAAQRDRVHLDDAGAQAMLGRDFTSATLELHDELDFFGRLHALSDAAAHDYLSSKAAQTEARGALIAEVLGAYVDERAAAEIGDKAREADQAADVLLTHAEKQHAVGTLSADDLQARRDVVTKAHLARMNADRKHAQALRYLQSLCGYQLSPPSSNLASLGRTDSMSQALASLPSDVLLSRPDIVGAEERLRAANANIGAARAAFFPSIRLSSSLGHVSPDLGHLFSANTGGWTFLPQLDIPLFDGGARRANLDLAEARKHAAVADYESTVQRAFREVADALDERQAAATRVERMTPLCAADAARLQKAKARHAAGLEDPSELLSQSIDAAQVQMDCLSAERDQAVSRLAVFRAFYGVDLPSPPSANPGRG</sequence>
<dbReference type="InterPro" id="IPR010131">
    <property type="entry name" value="MdtP/NodT-like"/>
</dbReference>
<keyword evidence="2" id="KW-0472">Membrane</keyword>
<evidence type="ECO:0000256" key="3">
    <source>
        <dbReference type="SAM" id="MobiDB-lite"/>
    </source>
</evidence>
<dbReference type="PANTHER" id="PTHR30203:SF32">
    <property type="entry name" value="CATION EFFLUX SYSTEM PROTEIN CUSC"/>
    <property type="match status" value="1"/>
</dbReference>
<evidence type="ECO:0000256" key="2">
    <source>
        <dbReference type="RuleBase" id="RU362097"/>
    </source>
</evidence>